<evidence type="ECO:0000256" key="1">
    <source>
        <dbReference type="ARBA" id="ARBA00022649"/>
    </source>
</evidence>
<evidence type="ECO:0000256" key="4">
    <source>
        <dbReference type="ARBA" id="ARBA00022801"/>
    </source>
</evidence>
<reference evidence="8 9" key="1">
    <citation type="journal article" date="2021" name="Genome Biol. Evol.">
        <title>Complete Genome Sequencing of a Novel Gloeobacter Species from a Waterfall Cave in Mexico.</title>
        <authorList>
            <person name="Saw J.H."/>
            <person name="Cardona T."/>
            <person name="Montejano G."/>
        </authorList>
    </citation>
    <scope>NUCLEOTIDE SEQUENCE [LARGE SCALE GENOMIC DNA]</scope>
    <source>
        <strain evidence="8">MG652769</strain>
    </source>
</reference>
<dbReference type="RefSeq" id="WP_230842769.1">
    <property type="nucleotide sequence ID" value="NZ_CP063845.1"/>
</dbReference>
<dbReference type="PANTHER" id="PTHR35901">
    <property type="entry name" value="RIBONUCLEASE VAPC3"/>
    <property type="match status" value="1"/>
</dbReference>
<keyword evidence="2 6" id="KW-0540">Nuclease</keyword>
<dbReference type="CDD" id="cd09873">
    <property type="entry name" value="PIN_Pae0151-like"/>
    <property type="match status" value="1"/>
</dbReference>
<accession>A0ABY3PQ46</accession>
<organism evidence="8 9">
    <name type="scientific">Gloeobacter morelensis MG652769</name>
    <dbReference type="NCBI Taxonomy" id="2781736"/>
    <lineage>
        <taxon>Bacteria</taxon>
        <taxon>Bacillati</taxon>
        <taxon>Cyanobacteriota</taxon>
        <taxon>Cyanophyceae</taxon>
        <taxon>Gloeobacterales</taxon>
        <taxon>Gloeobacteraceae</taxon>
        <taxon>Gloeobacter</taxon>
        <taxon>Gloeobacter morelensis</taxon>
    </lineage>
</organism>
<dbReference type="InterPro" id="IPR029060">
    <property type="entry name" value="PIN-like_dom_sf"/>
</dbReference>
<keyword evidence="1 6" id="KW-1277">Toxin-antitoxin system</keyword>
<feature type="binding site" evidence="6">
    <location>
        <position position="6"/>
    </location>
    <ligand>
        <name>Mg(2+)</name>
        <dbReference type="ChEBI" id="CHEBI:18420"/>
    </ligand>
</feature>
<dbReference type="SUPFAM" id="SSF88723">
    <property type="entry name" value="PIN domain-like"/>
    <property type="match status" value="1"/>
</dbReference>
<keyword evidence="6" id="KW-0800">Toxin</keyword>
<evidence type="ECO:0000313" key="9">
    <source>
        <dbReference type="Proteomes" id="UP001054846"/>
    </source>
</evidence>
<name>A0ABY3PQ46_9CYAN</name>
<dbReference type="Gene3D" id="3.40.50.1010">
    <property type="entry name" value="5'-nuclease"/>
    <property type="match status" value="1"/>
</dbReference>
<gene>
    <name evidence="6" type="primary">vapC</name>
    <name evidence="8" type="ORF">ISF26_04655</name>
</gene>
<evidence type="ECO:0000256" key="3">
    <source>
        <dbReference type="ARBA" id="ARBA00022723"/>
    </source>
</evidence>
<dbReference type="Proteomes" id="UP001054846">
    <property type="component" value="Chromosome"/>
</dbReference>
<evidence type="ECO:0000256" key="2">
    <source>
        <dbReference type="ARBA" id="ARBA00022722"/>
    </source>
</evidence>
<dbReference type="EC" id="3.1.-.-" evidence="6"/>
<comment type="function">
    <text evidence="6">Toxic component of a toxin-antitoxin (TA) system. An RNase.</text>
</comment>
<feature type="domain" description="PIN" evidence="7">
    <location>
        <begin position="3"/>
        <end position="126"/>
    </location>
</feature>
<proteinExistence type="inferred from homology"/>
<dbReference type="EMBL" id="CP063845">
    <property type="protein sequence ID" value="UFP95542.1"/>
    <property type="molecule type" value="Genomic_DNA"/>
</dbReference>
<keyword evidence="5 6" id="KW-0460">Magnesium</keyword>
<keyword evidence="3 6" id="KW-0479">Metal-binding</keyword>
<keyword evidence="4 6" id="KW-0378">Hydrolase</keyword>
<dbReference type="InterPro" id="IPR044153">
    <property type="entry name" value="PIN_Pae0151-like"/>
</dbReference>
<sequence length="143" mass="15491">MSVVLDANLVAALVLALPYSDQADAKIADWKHKGQTLLAPALLEYEVTTVLRRAVVAGWIDSESALEALSQIAALGVECVPATHTLQASALRWAERLGQNKAYDAHYLALAEQQRAEFWTADRRLANGSQAAGATWAYWLGEA</sequence>
<evidence type="ECO:0000313" key="8">
    <source>
        <dbReference type="EMBL" id="UFP95542.1"/>
    </source>
</evidence>
<dbReference type="InterPro" id="IPR051619">
    <property type="entry name" value="TypeII_TA_RNase_PINc/VapC"/>
</dbReference>
<evidence type="ECO:0000256" key="5">
    <source>
        <dbReference type="ARBA" id="ARBA00022842"/>
    </source>
</evidence>
<dbReference type="InterPro" id="IPR022907">
    <property type="entry name" value="VapC_family"/>
</dbReference>
<dbReference type="Pfam" id="PF01850">
    <property type="entry name" value="PIN"/>
    <property type="match status" value="1"/>
</dbReference>
<dbReference type="PANTHER" id="PTHR35901:SF1">
    <property type="entry name" value="EXONUCLEASE VAPC9"/>
    <property type="match status" value="1"/>
</dbReference>
<comment type="similarity">
    <text evidence="6">Belongs to the PINc/VapC protein family.</text>
</comment>
<evidence type="ECO:0000256" key="6">
    <source>
        <dbReference type="HAMAP-Rule" id="MF_00265"/>
    </source>
</evidence>
<evidence type="ECO:0000259" key="7">
    <source>
        <dbReference type="Pfam" id="PF01850"/>
    </source>
</evidence>
<protein>
    <recommendedName>
        <fullName evidence="6">Ribonuclease VapC</fullName>
        <shortName evidence="6">RNase VapC</shortName>
        <ecNumber evidence="6">3.1.-.-</ecNumber>
    </recommendedName>
    <alternativeName>
        <fullName evidence="6">Toxin VapC</fullName>
    </alternativeName>
</protein>
<dbReference type="HAMAP" id="MF_00265">
    <property type="entry name" value="VapC_Nob1"/>
    <property type="match status" value="1"/>
</dbReference>
<feature type="binding site" evidence="6">
    <location>
        <position position="104"/>
    </location>
    <ligand>
        <name>Mg(2+)</name>
        <dbReference type="ChEBI" id="CHEBI:18420"/>
    </ligand>
</feature>
<keyword evidence="9" id="KW-1185">Reference proteome</keyword>
<dbReference type="InterPro" id="IPR002716">
    <property type="entry name" value="PIN_dom"/>
</dbReference>
<comment type="cofactor">
    <cofactor evidence="6">
        <name>Mg(2+)</name>
        <dbReference type="ChEBI" id="CHEBI:18420"/>
    </cofactor>
</comment>